<dbReference type="OrthoDB" id="9795573at2"/>
<protein>
    <recommendedName>
        <fullName evidence="8">Integrase</fullName>
    </recommendedName>
</protein>
<dbReference type="RefSeq" id="WP_150786582.1">
    <property type="nucleotide sequence ID" value="NZ_CABVJF010000010.1"/>
</dbReference>
<dbReference type="Proteomes" id="UP000381378">
    <property type="component" value="Unassembled WGS sequence"/>
</dbReference>
<dbReference type="EMBL" id="CABVJF010000010">
    <property type="protein sequence ID" value="VVQ05171.1"/>
    <property type="molecule type" value="Genomic_DNA"/>
</dbReference>
<evidence type="ECO:0008006" key="8">
    <source>
        <dbReference type="Google" id="ProtNLM"/>
    </source>
</evidence>
<proteinExistence type="inferred from homology"/>
<dbReference type="Pfam" id="PF00589">
    <property type="entry name" value="Phage_integrase"/>
    <property type="match status" value="1"/>
</dbReference>
<dbReference type="InterPro" id="IPR013762">
    <property type="entry name" value="Integrase-like_cat_sf"/>
</dbReference>
<dbReference type="GO" id="GO:0006310">
    <property type="term" value="P:DNA recombination"/>
    <property type="evidence" value="ECO:0007669"/>
    <property type="project" value="UniProtKB-KW"/>
</dbReference>
<feature type="domain" description="Tyr recombinase" evidence="4">
    <location>
        <begin position="263"/>
        <end position="391"/>
    </location>
</feature>
<evidence type="ECO:0000256" key="2">
    <source>
        <dbReference type="ARBA" id="ARBA00022908"/>
    </source>
</evidence>
<comment type="similarity">
    <text evidence="1">Belongs to the 'phage' integrase family.</text>
</comment>
<sequence length="421" mass="46645">MSSKRASTEKIQFTIAALDALPLPEPGTRVTYHDKTVSGLQIRVTSNGTKTFYVFMRVNGKPERVKVGEHTYPEMTIDQARKKAKAIIHQIAEGQSPAAAKREDKAKGLTLAKAVDQYVTEKHRESDGLLLKPRTVDGYLKLLKPSRLTATGKRTKGGPLARLADKPIYKLTADEIKKIHSENLKLHGERQSACAMVLLKAVLRFYGIKIAQDPFDKNTREVDRIHIMKSGVAPREPVEHLLTHLGEWWRALHALPQSAVSDYIAFLALTGCRPGEPLKILVGDLVNGEIRLRDTKNRLDHVLLLSRQALAIAERNASGKAATDKLFPITPAKANELAHELPSAPGVPFTPKMLRSLFASIADELVSASTLKTLMNHKSQSVTDRNYIRKQKIQLAEAWQKVADHIEAVAADNVVPLFKSN</sequence>
<dbReference type="InterPro" id="IPR025166">
    <property type="entry name" value="Integrase_DNA_bind_dom"/>
</dbReference>
<name>A0A5E7U2V1_PSEFL</name>
<feature type="domain" description="Integrase DNA-binding" evidence="5">
    <location>
        <begin position="14"/>
        <end position="103"/>
    </location>
</feature>
<keyword evidence="2" id="KW-0229">DNA integration</keyword>
<evidence type="ECO:0000313" key="6">
    <source>
        <dbReference type="EMBL" id="VVQ05171.1"/>
    </source>
</evidence>
<dbReference type="PANTHER" id="PTHR30629:SF2">
    <property type="entry name" value="PROPHAGE INTEGRASE INTS-RELATED"/>
    <property type="match status" value="1"/>
</dbReference>
<evidence type="ECO:0000259" key="5">
    <source>
        <dbReference type="Pfam" id="PF13356"/>
    </source>
</evidence>
<dbReference type="Pfam" id="PF13356">
    <property type="entry name" value="Arm-DNA-bind_3"/>
    <property type="match status" value="1"/>
</dbReference>
<dbReference type="InterPro" id="IPR002104">
    <property type="entry name" value="Integrase_catalytic"/>
</dbReference>
<dbReference type="SUPFAM" id="SSF56349">
    <property type="entry name" value="DNA breaking-rejoining enzymes"/>
    <property type="match status" value="1"/>
</dbReference>
<evidence type="ECO:0000256" key="3">
    <source>
        <dbReference type="ARBA" id="ARBA00023172"/>
    </source>
</evidence>
<accession>A0A5E7U2V1</accession>
<gene>
    <name evidence="6" type="ORF">PS928_02976</name>
</gene>
<organism evidence="6 7">
    <name type="scientific">Pseudomonas fluorescens</name>
    <dbReference type="NCBI Taxonomy" id="294"/>
    <lineage>
        <taxon>Bacteria</taxon>
        <taxon>Pseudomonadati</taxon>
        <taxon>Pseudomonadota</taxon>
        <taxon>Gammaproteobacteria</taxon>
        <taxon>Pseudomonadales</taxon>
        <taxon>Pseudomonadaceae</taxon>
        <taxon>Pseudomonas</taxon>
    </lineage>
</organism>
<dbReference type="InterPro" id="IPR050808">
    <property type="entry name" value="Phage_Integrase"/>
</dbReference>
<evidence type="ECO:0000259" key="4">
    <source>
        <dbReference type="Pfam" id="PF00589"/>
    </source>
</evidence>
<reference evidence="6 7" key="1">
    <citation type="submission" date="2019-09" db="EMBL/GenBank/DDBJ databases">
        <authorList>
            <person name="Chandra G."/>
            <person name="Truman W A."/>
        </authorList>
    </citation>
    <scope>NUCLEOTIDE SEQUENCE [LARGE SCALE GENOMIC DNA]</scope>
    <source>
        <strain evidence="6">PS928</strain>
    </source>
</reference>
<dbReference type="InterPro" id="IPR038488">
    <property type="entry name" value="Integrase_DNA-bd_sf"/>
</dbReference>
<dbReference type="InterPro" id="IPR011010">
    <property type="entry name" value="DNA_brk_join_enz"/>
</dbReference>
<dbReference type="AlphaFoldDB" id="A0A5E7U2V1"/>
<evidence type="ECO:0000256" key="1">
    <source>
        <dbReference type="ARBA" id="ARBA00008857"/>
    </source>
</evidence>
<dbReference type="Gene3D" id="1.10.443.10">
    <property type="entry name" value="Intergrase catalytic core"/>
    <property type="match status" value="1"/>
</dbReference>
<dbReference type="PANTHER" id="PTHR30629">
    <property type="entry name" value="PROPHAGE INTEGRASE"/>
    <property type="match status" value="1"/>
</dbReference>
<dbReference type="GO" id="GO:0015074">
    <property type="term" value="P:DNA integration"/>
    <property type="evidence" value="ECO:0007669"/>
    <property type="project" value="UniProtKB-KW"/>
</dbReference>
<dbReference type="GO" id="GO:0003677">
    <property type="term" value="F:DNA binding"/>
    <property type="evidence" value="ECO:0007669"/>
    <property type="project" value="InterPro"/>
</dbReference>
<keyword evidence="3" id="KW-0233">DNA recombination</keyword>
<dbReference type="Gene3D" id="3.30.160.390">
    <property type="entry name" value="Integrase, DNA-binding domain"/>
    <property type="match status" value="1"/>
</dbReference>
<evidence type="ECO:0000313" key="7">
    <source>
        <dbReference type="Proteomes" id="UP000381378"/>
    </source>
</evidence>